<evidence type="ECO:0000259" key="1">
    <source>
        <dbReference type="PROSITE" id="PS51335"/>
    </source>
</evidence>
<name>A0A0K2UWQ0_LEPSM</name>
<accession>A0A0K2UWQ0</accession>
<evidence type="ECO:0000313" key="2">
    <source>
        <dbReference type="EMBL" id="CDW42317.1"/>
    </source>
</evidence>
<protein>
    <submittedName>
        <fullName evidence="2">ELMO domaincontaining protein 3like [Latimeria chalumnae]</fullName>
    </submittedName>
</protein>
<sequence>MENDERNKYLEAQGIWDSLETVEPTWKTDEVSHKKTQYSSDLVTVEEFIHFLTNNQRVQSQNYEVFESQSNTLLQDRITHFFKCCLKRNEKLQSLELEQQKSLIFKVSRTQLLENEERMYYNVLLTLYKQLTGNRFDVPRYGCHWEDIGFQGNDPATDLRGVGLLGLVQPLYLVMNSDYKRMALDFFQISMSESQNFPFLVLSLNATRIAFTALRDGLLNSLCNQKCDAWKAVNTFYVSIIYRIYHLWKSKGLTIRDSGYVLKEVEDYSRKYVTSTITDLENYTK</sequence>
<dbReference type="EMBL" id="HACA01024955">
    <property type="protein sequence ID" value="CDW42316.1"/>
    <property type="molecule type" value="Transcribed_RNA"/>
</dbReference>
<reference evidence="2" key="1">
    <citation type="submission" date="2014-05" db="EMBL/GenBank/DDBJ databases">
        <authorList>
            <person name="Chronopoulou M."/>
        </authorList>
    </citation>
    <scope>NUCLEOTIDE SEQUENCE</scope>
    <source>
        <tissue evidence="2">Whole organism</tissue>
    </source>
</reference>
<proteinExistence type="predicted"/>
<dbReference type="PROSITE" id="PS51335">
    <property type="entry name" value="ELMO"/>
    <property type="match status" value="1"/>
</dbReference>
<dbReference type="PANTHER" id="PTHR12771">
    <property type="entry name" value="ENGULFMENT AND CELL MOTILITY"/>
    <property type="match status" value="1"/>
</dbReference>
<dbReference type="InterPro" id="IPR050868">
    <property type="entry name" value="ELMO_domain-containing"/>
</dbReference>
<dbReference type="InterPro" id="IPR006816">
    <property type="entry name" value="ELMO_dom"/>
</dbReference>
<feature type="domain" description="ELMO" evidence="1">
    <location>
        <begin position="119"/>
        <end position="273"/>
    </location>
</feature>
<dbReference type="EMBL" id="HACA01024956">
    <property type="protein sequence ID" value="CDW42317.1"/>
    <property type="molecule type" value="Transcribed_RNA"/>
</dbReference>
<dbReference type="AlphaFoldDB" id="A0A0K2UWQ0"/>
<dbReference type="Pfam" id="PF04727">
    <property type="entry name" value="ELMO_CED12"/>
    <property type="match status" value="1"/>
</dbReference>
<dbReference type="PANTHER" id="PTHR12771:SF2">
    <property type="entry name" value="ELMO DOMAIN-CONTAINING PROTEIN 3"/>
    <property type="match status" value="1"/>
</dbReference>
<dbReference type="OrthoDB" id="67155at2759"/>
<organism evidence="2">
    <name type="scientific">Lepeophtheirus salmonis</name>
    <name type="common">Salmon louse</name>
    <name type="synonym">Caligus salmonis</name>
    <dbReference type="NCBI Taxonomy" id="72036"/>
    <lineage>
        <taxon>Eukaryota</taxon>
        <taxon>Metazoa</taxon>
        <taxon>Ecdysozoa</taxon>
        <taxon>Arthropoda</taxon>
        <taxon>Crustacea</taxon>
        <taxon>Multicrustacea</taxon>
        <taxon>Hexanauplia</taxon>
        <taxon>Copepoda</taxon>
        <taxon>Siphonostomatoida</taxon>
        <taxon>Caligidae</taxon>
        <taxon>Lepeophtheirus</taxon>
    </lineage>
</organism>